<dbReference type="InterPro" id="IPR052895">
    <property type="entry name" value="HetReg/Transcr_Mod"/>
</dbReference>
<dbReference type="GeneID" id="59300107"/>
<organism evidence="3 4">
    <name type="scientific">Fusarium tjaetaba</name>
    <dbReference type="NCBI Taxonomy" id="1567544"/>
    <lineage>
        <taxon>Eukaryota</taxon>
        <taxon>Fungi</taxon>
        <taxon>Dikarya</taxon>
        <taxon>Ascomycota</taxon>
        <taxon>Pezizomycotina</taxon>
        <taxon>Sordariomycetes</taxon>
        <taxon>Hypocreomycetidae</taxon>
        <taxon>Hypocreales</taxon>
        <taxon>Nectriaceae</taxon>
        <taxon>Fusarium</taxon>
        <taxon>Fusarium fujikuroi species complex</taxon>
    </lineage>
</organism>
<evidence type="ECO:0000256" key="1">
    <source>
        <dbReference type="SAM" id="MobiDB-lite"/>
    </source>
</evidence>
<evidence type="ECO:0000313" key="4">
    <source>
        <dbReference type="Proteomes" id="UP000530670"/>
    </source>
</evidence>
<comment type="caution">
    <text evidence="3">The sequence shown here is derived from an EMBL/GenBank/DDBJ whole genome shotgun (WGS) entry which is preliminary data.</text>
</comment>
<sequence length="1104" mass="123284">MVSSLVPQNLWHRDRRGGDAGREQKGGNGFFVNIPGQDKAIIFTAGHNLMDENGNRTQNLRAWWSDLGEQHKGIEIQEKDTRVSKVFSTKPNEESAIDDFGIIMIPKNNNPPPPKTAFGFALRLAEEERLEGICNISSYLTTAKSGEPPTRSTGRFVNPILKQHQLEYLTYTEAGVSGSVVWTGYNGAPIAVAIHNYGPKRKSPKYGSRGSRIDMKMMREIMEWTGVYKRAVAIIAQPLGKKQQAPALPLCMAWSEQDKVLRVHVQDDTEPTAEEATFQALPVFSAAMLLGKEPKEEIGFAQIDKRPNAAKDAMRWVSWNFDWNSVSFASALSRARLVKWDVRGPWEGKMAGMTFSWGDGIREVVFRVDDEVVKQWELSLPDTEYNGIAYQDKGDAKFQTAGLIIMAQYYSDELDTESFRLAIISSGSHPDTESQIPSITLTKHDLYGAADLAYNALSYTWGSPRDSPPLTDKASNTTILLNGIPFDVQANLYDALVELLVSCSETPIWIDALCISQSNSNERSPQVSVMNQIYGKADRVIVWLGKTFPELETGLKAVERLGAASVPETLRMIRTQTWDFSSDLSTMPERYGMDPVTEEEAIGLVALYMSNWFTRIWIIQEVSLTSDVVILCNGRFTVFDYVGYTAAFLHYSGFFQSVVDLVPKDKPGIHIRGGINIFHAERIQLLREWCKGKQSAWTGVLAMIDLEAGLAKHHAKPGVIVPLRVLFSTFGMKATDPRDSIYGWNGILKHMAAQEGVSLPSVFEPDYDMDIKDLLRNVACNIIEATDSLVYLSLVKDPRMRETPGLPSWVPDYPPVLYNSVHGPNFRSMGTVNSSKHVPHSPNQYPFTITGKVLNVFGFRLGTVQKIGEGFLECLQGRLSMLGDILLTMDKTYPYTNQPADEVLWRTLIWDTDFTNRPSKLIRLEDFQRAVAHNYVRALQYVFKEAKSASAGHALVLQAISDMTYLDEIAAKFPNSIFPNTKLVKSLCASLDTIPQDTDGCDTEELQKLMEPLSKHAMPPGNIMASTWMYRRAFLTDTGYLGMGHESTQAGDEVWIISESPAPLVLRKSGEGNEYCLIGESYVHGAMQGEAVTDEVTWKKIKIV</sequence>
<feature type="compositionally biased region" description="Basic and acidic residues" evidence="1">
    <location>
        <begin position="16"/>
        <end position="25"/>
    </location>
</feature>
<dbReference type="Proteomes" id="UP000530670">
    <property type="component" value="Unassembled WGS sequence"/>
</dbReference>
<dbReference type="EMBL" id="JAAQRI010000030">
    <property type="protein sequence ID" value="KAF5647662.1"/>
    <property type="molecule type" value="Genomic_DNA"/>
</dbReference>
<dbReference type="AlphaFoldDB" id="A0A8H5SBG0"/>
<name>A0A8H5SBG0_9HYPO</name>
<evidence type="ECO:0000259" key="2">
    <source>
        <dbReference type="Pfam" id="PF06985"/>
    </source>
</evidence>
<dbReference type="Pfam" id="PF26639">
    <property type="entry name" value="Het-6_barrel"/>
    <property type="match status" value="1"/>
</dbReference>
<keyword evidence="4" id="KW-1185">Reference proteome</keyword>
<feature type="region of interest" description="Disordered" evidence="1">
    <location>
        <begin position="1"/>
        <end position="29"/>
    </location>
</feature>
<dbReference type="InterPro" id="IPR010730">
    <property type="entry name" value="HET"/>
</dbReference>
<evidence type="ECO:0000313" key="3">
    <source>
        <dbReference type="EMBL" id="KAF5647662.1"/>
    </source>
</evidence>
<proteinExistence type="predicted"/>
<dbReference type="PANTHER" id="PTHR24148">
    <property type="entry name" value="ANKYRIN REPEAT DOMAIN-CONTAINING PROTEIN 39 HOMOLOG-RELATED"/>
    <property type="match status" value="1"/>
</dbReference>
<dbReference type="RefSeq" id="XP_037211286.1">
    <property type="nucleotide sequence ID" value="XM_037347837.1"/>
</dbReference>
<reference evidence="3 4" key="1">
    <citation type="submission" date="2020-05" db="EMBL/GenBank/DDBJ databases">
        <title>Identification and distribution of gene clusters putatively required for synthesis of sphingolipid metabolism inhibitors in phylogenetically diverse species of the filamentous fungus Fusarium.</title>
        <authorList>
            <person name="Kim H.-S."/>
            <person name="Busman M."/>
            <person name="Brown D.W."/>
            <person name="Divon H."/>
            <person name="Uhlig S."/>
            <person name="Proctor R.H."/>
        </authorList>
    </citation>
    <scope>NUCLEOTIDE SEQUENCE [LARGE SCALE GENOMIC DNA]</scope>
    <source>
        <strain evidence="3 4">NRRL 66243</strain>
    </source>
</reference>
<protein>
    <submittedName>
        <fullName evidence="3">Heterokaryon incompatibility 6 OR allele</fullName>
    </submittedName>
</protein>
<accession>A0A8H5SBG0</accession>
<dbReference type="PANTHER" id="PTHR24148:SF64">
    <property type="entry name" value="HETEROKARYON INCOMPATIBILITY DOMAIN-CONTAINING PROTEIN"/>
    <property type="match status" value="1"/>
</dbReference>
<dbReference type="OrthoDB" id="4476201at2759"/>
<feature type="domain" description="Heterokaryon incompatibility" evidence="2">
    <location>
        <begin position="454"/>
        <end position="621"/>
    </location>
</feature>
<dbReference type="Gene3D" id="2.40.10.10">
    <property type="entry name" value="Trypsin-like serine proteases"/>
    <property type="match status" value="2"/>
</dbReference>
<dbReference type="Pfam" id="PF06985">
    <property type="entry name" value="HET"/>
    <property type="match status" value="1"/>
</dbReference>
<gene>
    <name evidence="3" type="ORF">FTJAE_1719</name>
</gene>
<dbReference type="InterPro" id="IPR043504">
    <property type="entry name" value="Peptidase_S1_PA_chymotrypsin"/>
</dbReference>